<keyword evidence="2" id="KW-1185">Reference proteome</keyword>
<proteinExistence type="predicted"/>
<dbReference type="Gene3D" id="3.80.10.10">
    <property type="entry name" value="Ribonuclease Inhibitor"/>
    <property type="match status" value="1"/>
</dbReference>
<gene>
    <name evidence="1" type="ORF">PITC_036160</name>
</gene>
<dbReference type="OMA" id="QWYSAGI"/>
<dbReference type="STRING" id="40296.A0A0A2LGD2"/>
<dbReference type="AlphaFoldDB" id="A0A0A2LGD2"/>
<evidence type="ECO:0000313" key="1">
    <source>
        <dbReference type="EMBL" id="KGO78248.1"/>
    </source>
</evidence>
<comment type="caution">
    <text evidence="1">The sequence shown here is derived from an EMBL/GenBank/DDBJ whole genome shotgun (WGS) entry which is preliminary data.</text>
</comment>
<dbReference type="SUPFAM" id="SSF52047">
    <property type="entry name" value="RNI-like"/>
    <property type="match status" value="1"/>
</dbReference>
<dbReference type="HOGENOM" id="CLU_042679_1_1_1"/>
<dbReference type="Proteomes" id="UP000030104">
    <property type="component" value="Unassembled WGS sequence"/>
</dbReference>
<reference evidence="1 2" key="1">
    <citation type="journal article" date="2015" name="Mol. Plant Microbe Interact.">
        <title>Genome, transcriptome, and functional analyses of Penicillium expansum provide new insights into secondary metabolism and pathogenicity.</title>
        <authorList>
            <person name="Ballester A.R."/>
            <person name="Marcet-Houben M."/>
            <person name="Levin E."/>
            <person name="Sela N."/>
            <person name="Selma-Lazaro C."/>
            <person name="Carmona L."/>
            <person name="Wisniewski M."/>
            <person name="Droby S."/>
            <person name="Gonzalez-Candelas L."/>
            <person name="Gabaldon T."/>
        </authorList>
    </citation>
    <scope>NUCLEOTIDE SEQUENCE [LARGE SCALE GENOMIC DNA]</scope>
    <source>
        <strain evidence="1 2">PHI-1</strain>
    </source>
</reference>
<dbReference type="OrthoDB" id="2125396at2759"/>
<organism evidence="1 2">
    <name type="scientific">Penicillium italicum</name>
    <name type="common">Blue mold</name>
    <dbReference type="NCBI Taxonomy" id="40296"/>
    <lineage>
        <taxon>Eukaryota</taxon>
        <taxon>Fungi</taxon>
        <taxon>Dikarya</taxon>
        <taxon>Ascomycota</taxon>
        <taxon>Pezizomycotina</taxon>
        <taxon>Eurotiomycetes</taxon>
        <taxon>Eurotiomycetidae</taxon>
        <taxon>Eurotiales</taxon>
        <taxon>Aspergillaceae</taxon>
        <taxon>Penicillium</taxon>
    </lineage>
</organism>
<sequence>MPRLADSSEVMTSRRHVHLPTEILVHIAKFIFDDWCIPGPSSFQVTLQRFCAVSRQWYSAGIEFLYYRPQLDEGNSFSLFTNTVCPSIRSRERKVDLGSLVQVLDLGALVHHSSNSLTARLLGRVKKNLKTFVAPRVSFSINSLAPLAKCKELSYLCLQLVAEPIPLSVIKKAISSLDKLRSLELSSSMFITDDGSGGDWPPNLGYLQVGGQFDLEKMSSFRWPPNLRGLTFCGCEDLGTSVLEQILINEQLCTTLTELTIHRLNREMFKEGPSGILSTLISLKSLRIPVDLLYDLLILPAFDPMGSPMSIRELELTEPYDENFAIMIDPDDVCKALKMNLSQVCYLGISPGCLEAIPEASHAKIDKWVWKNIDQCPEEELDSLLDLGLVVMDKEPVC</sequence>
<dbReference type="InterPro" id="IPR032675">
    <property type="entry name" value="LRR_dom_sf"/>
</dbReference>
<accession>A0A0A2LGD2</accession>
<name>A0A0A2LGD2_PENIT</name>
<evidence type="ECO:0000313" key="2">
    <source>
        <dbReference type="Proteomes" id="UP000030104"/>
    </source>
</evidence>
<dbReference type="EMBL" id="JQGA01000015">
    <property type="protein sequence ID" value="KGO78248.1"/>
    <property type="molecule type" value="Genomic_DNA"/>
</dbReference>
<dbReference type="PhylomeDB" id="A0A0A2LGD2"/>
<protein>
    <submittedName>
        <fullName evidence="1">Uncharacterized protein</fullName>
    </submittedName>
</protein>